<keyword evidence="13" id="KW-1185">Reference proteome</keyword>
<dbReference type="InterPro" id="IPR011992">
    <property type="entry name" value="EF-hand-dom_pair"/>
</dbReference>
<evidence type="ECO:0000256" key="6">
    <source>
        <dbReference type="ARBA" id="ARBA00022837"/>
    </source>
</evidence>
<evidence type="ECO:0000313" key="13">
    <source>
        <dbReference type="Proteomes" id="UP001189429"/>
    </source>
</evidence>
<dbReference type="SMART" id="SM00054">
    <property type="entry name" value="EFh"/>
    <property type="match status" value="4"/>
</dbReference>
<dbReference type="PROSITE" id="PS00018">
    <property type="entry name" value="EF_HAND_1"/>
    <property type="match status" value="3"/>
</dbReference>
<organism evidence="12 13">
    <name type="scientific">Prorocentrum cordatum</name>
    <dbReference type="NCBI Taxonomy" id="2364126"/>
    <lineage>
        <taxon>Eukaryota</taxon>
        <taxon>Sar</taxon>
        <taxon>Alveolata</taxon>
        <taxon>Dinophyceae</taxon>
        <taxon>Prorocentrales</taxon>
        <taxon>Prorocentraceae</taxon>
        <taxon>Prorocentrum</taxon>
    </lineage>
</organism>
<evidence type="ECO:0008006" key="14">
    <source>
        <dbReference type="Google" id="ProtNLM"/>
    </source>
</evidence>
<comment type="cofactor">
    <cofactor evidence="1">
        <name>Mg(2+)</name>
        <dbReference type="ChEBI" id="CHEBI:18420"/>
    </cofactor>
</comment>
<evidence type="ECO:0000313" key="12">
    <source>
        <dbReference type="EMBL" id="CAK0841269.1"/>
    </source>
</evidence>
<keyword evidence="4" id="KW-0547">Nucleotide-binding</keyword>
<gene>
    <name evidence="12" type="ORF">PCOR1329_LOCUS36522</name>
</gene>
<dbReference type="PROSITE" id="PS50011">
    <property type="entry name" value="PROTEIN_KINASE_DOM"/>
    <property type="match status" value="1"/>
</dbReference>
<dbReference type="Pfam" id="PF00069">
    <property type="entry name" value="Pkinase"/>
    <property type="match status" value="1"/>
</dbReference>
<proteinExistence type="inferred from homology"/>
<evidence type="ECO:0000256" key="2">
    <source>
        <dbReference type="ARBA" id="ARBA00022527"/>
    </source>
</evidence>
<feature type="domain" description="Protein kinase" evidence="10">
    <location>
        <begin position="37"/>
        <end position="333"/>
    </location>
</feature>
<dbReference type="InterPro" id="IPR050205">
    <property type="entry name" value="CDPK_Ser/Thr_kinases"/>
</dbReference>
<keyword evidence="3" id="KW-0808">Transferase</keyword>
<evidence type="ECO:0000256" key="3">
    <source>
        <dbReference type="ARBA" id="ARBA00022679"/>
    </source>
</evidence>
<protein>
    <recommendedName>
        <fullName evidence="14">Calmodulin</fullName>
    </recommendedName>
</protein>
<dbReference type="Proteomes" id="UP001189429">
    <property type="component" value="Unassembled WGS sequence"/>
</dbReference>
<feature type="region of interest" description="Disordered" evidence="9">
    <location>
        <begin position="534"/>
        <end position="554"/>
    </location>
</feature>
<evidence type="ECO:0000256" key="9">
    <source>
        <dbReference type="SAM" id="MobiDB-lite"/>
    </source>
</evidence>
<dbReference type="Gene3D" id="1.10.238.10">
    <property type="entry name" value="EF-hand"/>
    <property type="match status" value="2"/>
</dbReference>
<feature type="domain" description="EF-hand" evidence="11">
    <location>
        <begin position="380"/>
        <end position="415"/>
    </location>
</feature>
<evidence type="ECO:0000259" key="11">
    <source>
        <dbReference type="PROSITE" id="PS50222"/>
    </source>
</evidence>
<dbReference type="EMBL" id="CAUYUJ010014442">
    <property type="protein sequence ID" value="CAK0841269.1"/>
    <property type="molecule type" value="Genomic_DNA"/>
</dbReference>
<dbReference type="InterPro" id="IPR018247">
    <property type="entry name" value="EF_Hand_1_Ca_BS"/>
</dbReference>
<keyword evidence="6" id="KW-0106">Calcium</keyword>
<feature type="domain" description="EF-hand" evidence="11">
    <location>
        <begin position="452"/>
        <end position="487"/>
    </location>
</feature>
<evidence type="ECO:0000256" key="8">
    <source>
        <dbReference type="ARBA" id="ARBA00024334"/>
    </source>
</evidence>
<name>A0ABN9T9K1_9DINO</name>
<dbReference type="InterPro" id="IPR002048">
    <property type="entry name" value="EF_hand_dom"/>
</dbReference>
<dbReference type="InterPro" id="IPR011009">
    <property type="entry name" value="Kinase-like_dom_sf"/>
</dbReference>
<keyword evidence="2" id="KW-0723">Serine/threonine-protein kinase</keyword>
<evidence type="ECO:0000256" key="1">
    <source>
        <dbReference type="ARBA" id="ARBA00001946"/>
    </source>
</evidence>
<sequence length="554" mass="62614">MHDQLQDDALLNSKRKHTQRLLKWKLRGKEKPIWEFYEMVSTLGSGAFGTVQKWRLKQVAHDDDPHVAVKHIRWSDISGGIFRSREAEKVVRNELKMLLVLDHPFIVKFREWFEHPCLGIFFVMELCTGRPLQGILEDVCNGESLQERLTHTARLRRYFRETVYAVSYIHSFKPPVVHRDLKPENVLLADEAASSCVKIIDFGLAVGNANDGEHSRGMWRQGTPAFMAPETFVSREGQFTPEMDVWALGIIFAWTVTTLQRGKLLHPMLPEEGGEGYEVGQRELLYAYLEERKWNRQLFEGQPSSAFDLADKILVHASSDRPKAALILRAEWVRSGDPAAAASAQVLRNANFKKNLETYAELTPLEKTILHVVAEKASDSDVKTLRRTFRAMDTNGDGRLCRAEITEGFRINDVELQPQTLEALFAELDDDKSDDITYHEWLAATMCRRVLQTPTAVGSAFSALDTSGNGVLTQEDLEVAIGQEEAEEVLKTMSTAVFEGNPALSFEDFKSIVEEMAGKRHGFMRTCNSMIGPTVSHSPTMEPALPHNRRATIC</sequence>
<evidence type="ECO:0000256" key="7">
    <source>
        <dbReference type="ARBA" id="ARBA00022840"/>
    </source>
</evidence>
<dbReference type="PROSITE" id="PS50222">
    <property type="entry name" value="EF_HAND_2"/>
    <property type="match status" value="2"/>
</dbReference>
<dbReference type="Gene3D" id="1.10.510.10">
    <property type="entry name" value="Transferase(Phosphotransferase) domain 1"/>
    <property type="match status" value="1"/>
</dbReference>
<dbReference type="SMART" id="SM00220">
    <property type="entry name" value="S_TKc"/>
    <property type="match status" value="1"/>
</dbReference>
<dbReference type="PANTHER" id="PTHR24349">
    <property type="entry name" value="SERINE/THREONINE-PROTEIN KINASE"/>
    <property type="match status" value="1"/>
</dbReference>
<dbReference type="InterPro" id="IPR000719">
    <property type="entry name" value="Prot_kinase_dom"/>
</dbReference>
<reference evidence="12" key="1">
    <citation type="submission" date="2023-10" db="EMBL/GenBank/DDBJ databases">
        <authorList>
            <person name="Chen Y."/>
            <person name="Shah S."/>
            <person name="Dougan E. K."/>
            <person name="Thang M."/>
            <person name="Chan C."/>
        </authorList>
    </citation>
    <scope>NUCLEOTIDE SEQUENCE [LARGE SCALE GENOMIC DNA]</scope>
</reference>
<dbReference type="Gene3D" id="3.30.200.20">
    <property type="entry name" value="Phosphorylase Kinase, domain 1"/>
    <property type="match status" value="1"/>
</dbReference>
<evidence type="ECO:0000256" key="4">
    <source>
        <dbReference type="ARBA" id="ARBA00022741"/>
    </source>
</evidence>
<keyword evidence="5" id="KW-0418">Kinase</keyword>
<dbReference type="PROSITE" id="PS00108">
    <property type="entry name" value="PROTEIN_KINASE_ST"/>
    <property type="match status" value="1"/>
</dbReference>
<evidence type="ECO:0000259" key="10">
    <source>
        <dbReference type="PROSITE" id="PS50011"/>
    </source>
</evidence>
<evidence type="ECO:0000256" key="5">
    <source>
        <dbReference type="ARBA" id="ARBA00022777"/>
    </source>
</evidence>
<dbReference type="SUPFAM" id="SSF56112">
    <property type="entry name" value="Protein kinase-like (PK-like)"/>
    <property type="match status" value="1"/>
</dbReference>
<keyword evidence="7" id="KW-0067">ATP-binding</keyword>
<comment type="similarity">
    <text evidence="8">Belongs to the protein kinase superfamily. Ser/Thr protein kinase family. CDPK subfamily.</text>
</comment>
<dbReference type="SUPFAM" id="SSF47473">
    <property type="entry name" value="EF-hand"/>
    <property type="match status" value="1"/>
</dbReference>
<comment type="caution">
    <text evidence="12">The sequence shown here is derived from an EMBL/GenBank/DDBJ whole genome shotgun (WGS) entry which is preliminary data.</text>
</comment>
<dbReference type="Pfam" id="PF13499">
    <property type="entry name" value="EF-hand_7"/>
    <property type="match status" value="1"/>
</dbReference>
<dbReference type="InterPro" id="IPR008271">
    <property type="entry name" value="Ser/Thr_kinase_AS"/>
</dbReference>
<accession>A0ABN9T9K1</accession>